<gene>
    <name evidence="7" type="ORF">D477_019031</name>
</gene>
<dbReference type="PROSITE" id="PS00444">
    <property type="entry name" value="POLYPRENYL_SYNTHASE_2"/>
    <property type="match status" value="1"/>
</dbReference>
<keyword evidence="8" id="KW-1185">Reference proteome</keyword>
<dbReference type="SFLD" id="SFLDS00005">
    <property type="entry name" value="Isoprenoid_Synthase_Type_I"/>
    <property type="match status" value="1"/>
</dbReference>
<keyword evidence="5" id="KW-0460">Magnesium</keyword>
<dbReference type="PANTHER" id="PTHR12001:SF85">
    <property type="entry name" value="SHORT CHAIN ISOPRENYL DIPHOSPHATE SYNTHASE"/>
    <property type="match status" value="1"/>
</dbReference>
<organism evidence="7 8">
    <name type="scientific">Arthrobacter crystallopoietes BAB-32</name>
    <dbReference type="NCBI Taxonomy" id="1246476"/>
    <lineage>
        <taxon>Bacteria</taxon>
        <taxon>Bacillati</taxon>
        <taxon>Actinomycetota</taxon>
        <taxon>Actinomycetes</taxon>
        <taxon>Micrococcales</taxon>
        <taxon>Micrococcaceae</taxon>
        <taxon>Crystallibacter</taxon>
    </lineage>
</organism>
<evidence type="ECO:0000256" key="6">
    <source>
        <dbReference type="RuleBase" id="RU004466"/>
    </source>
</evidence>
<dbReference type="InterPro" id="IPR008949">
    <property type="entry name" value="Isoprenoid_synthase_dom_sf"/>
</dbReference>
<dbReference type="EMBL" id="ANPE02000241">
    <property type="protein sequence ID" value="EMY32654.1"/>
    <property type="molecule type" value="Genomic_DNA"/>
</dbReference>
<dbReference type="InterPro" id="IPR000092">
    <property type="entry name" value="Polyprenyl_synt"/>
</dbReference>
<accession>N1UXZ6</accession>
<keyword evidence="4" id="KW-0479">Metal-binding</keyword>
<evidence type="ECO:0000256" key="3">
    <source>
        <dbReference type="ARBA" id="ARBA00022679"/>
    </source>
</evidence>
<proteinExistence type="inferred from homology"/>
<dbReference type="GO" id="GO:0004659">
    <property type="term" value="F:prenyltransferase activity"/>
    <property type="evidence" value="ECO:0007669"/>
    <property type="project" value="InterPro"/>
</dbReference>
<evidence type="ECO:0000256" key="4">
    <source>
        <dbReference type="ARBA" id="ARBA00022723"/>
    </source>
</evidence>
<evidence type="ECO:0000256" key="2">
    <source>
        <dbReference type="ARBA" id="ARBA00006706"/>
    </source>
</evidence>
<evidence type="ECO:0000256" key="5">
    <source>
        <dbReference type="ARBA" id="ARBA00022842"/>
    </source>
</evidence>
<evidence type="ECO:0000256" key="1">
    <source>
        <dbReference type="ARBA" id="ARBA00001946"/>
    </source>
</evidence>
<dbReference type="GO" id="GO:0046872">
    <property type="term" value="F:metal ion binding"/>
    <property type="evidence" value="ECO:0007669"/>
    <property type="project" value="UniProtKB-KW"/>
</dbReference>
<dbReference type="GO" id="GO:0008299">
    <property type="term" value="P:isoprenoid biosynthetic process"/>
    <property type="evidence" value="ECO:0007669"/>
    <property type="project" value="InterPro"/>
</dbReference>
<dbReference type="Proteomes" id="UP000010729">
    <property type="component" value="Unassembled WGS sequence"/>
</dbReference>
<comment type="similarity">
    <text evidence="2 6">Belongs to the FPP/GGPP synthase family.</text>
</comment>
<sequence>MPLVDSVLAQYFEDALKRADAMAPDYALLWQSLQAATYGGKRLRPALVLSAYAGLGGPDPAEAAEVAAAFELLHTALVLHDDVIDRDFKRRGVPNLAGAYRSRAAGRGVPLEEAAHRGQSAAVIAGDLALTGAYRLVAASDLPGELRLRLLEELDAAVFASAGGEQLDVEFSLPGRRPSLQEVLQMSRLKTAVYSFEAPLRAGALLAGAAGREVEAVGTAGRYIGTAYQLVDDLLGMFGDEELTGKSNVGDLAEGKCTPLIAYARLCPEWQELAGLLGGTPSAAEVRRARNLLEECGARGYVEDLVECYAARARAVLAEAALPAALLAELDGLLERAVQRSR</sequence>
<protein>
    <submittedName>
        <fullName evidence="7">Putative geranylgeranyl pyrophosphate synthase</fullName>
    </submittedName>
</protein>
<evidence type="ECO:0000313" key="8">
    <source>
        <dbReference type="Proteomes" id="UP000010729"/>
    </source>
</evidence>
<evidence type="ECO:0000313" key="7">
    <source>
        <dbReference type="EMBL" id="EMY32654.1"/>
    </source>
</evidence>
<dbReference type="PANTHER" id="PTHR12001">
    <property type="entry name" value="GERANYLGERANYL PYROPHOSPHATE SYNTHASE"/>
    <property type="match status" value="1"/>
</dbReference>
<dbReference type="AlphaFoldDB" id="N1UXZ6"/>
<dbReference type="PROSITE" id="PS00723">
    <property type="entry name" value="POLYPRENYL_SYNTHASE_1"/>
    <property type="match status" value="1"/>
</dbReference>
<dbReference type="Gene3D" id="1.10.600.10">
    <property type="entry name" value="Farnesyl Diphosphate Synthase"/>
    <property type="match status" value="1"/>
</dbReference>
<reference evidence="7 8" key="1">
    <citation type="journal article" date="2013" name="Genome Announc.">
        <title>Draft Genome Sequence of Arthrobacter crystallopoietes Strain BAB-32, Revealing Genes for Bioremediation.</title>
        <authorList>
            <person name="Joshi M.N."/>
            <person name="Pandit A.S."/>
            <person name="Sharma A."/>
            <person name="Pandya R.V."/>
            <person name="Desai S.M."/>
            <person name="Saxena A.K."/>
            <person name="Bagatharia S.B."/>
        </authorList>
    </citation>
    <scope>NUCLEOTIDE SEQUENCE [LARGE SCALE GENOMIC DNA]</scope>
    <source>
        <strain evidence="7 8">BAB-32</strain>
    </source>
</reference>
<dbReference type="SUPFAM" id="SSF48576">
    <property type="entry name" value="Terpenoid synthases"/>
    <property type="match status" value="1"/>
</dbReference>
<comment type="caution">
    <text evidence="7">The sequence shown here is derived from an EMBL/GenBank/DDBJ whole genome shotgun (WGS) entry which is preliminary data.</text>
</comment>
<name>N1UXZ6_9MICC</name>
<comment type="cofactor">
    <cofactor evidence="1">
        <name>Mg(2+)</name>
        <dbReference type="ChEBI" id="CHEBI:18420"/>
    </cofactor>
</comment>
<dbReference type="Pfam" id="PF00348">
    <property type="entry name" value="polyprenyl_synt"/>
    <property type="match status" value="1"/>
</dbReference>
<dbReference type="InterPro" id="IPR033749">
    <property type="entry name" value="Polyprenyl_synt_CS"/>
</dbReference>
<keyword evidence="3 6" id="KW-0808">Transferase</keyword>